<gene>
    <name evidence="1" type="ORF">SVA_3030</name>
</gene>
<dbReference type="Proteomes" id="UP000218899">
    <property type="component" value="Chromosome"/>
</dbReference>
<dbReference type="OrthoDB" id="42441at2"/>
<evidence type="ECO:0000313" key="2">
    <source>
        <dbReference type="Proteomes" id="UP000218899"/>
    </source>
</evidence>
<keyword evidence="2" id="KW-1185">Reference proteome</keyword>
<organism evidence="1 2">
    <name type="scientific">Sulfurifustis variabilis</name>
    <dbReference type="NCBI Taxonomy" id="1675686"/>
    <lineage>
        <taxon>Bacteria</taxon>
        <taxon>Pseudomonadati</taxon>
        <taxon>Pseudomonadota</taxon>
        <taxon>Gammaproteobacteria</taxon>
        <taxon>Acidiferrobacterales</taxon>
        <taxon>Acidiferrobacteraceae</taxon>
        <taxon>Sulfurifustis</taxon>
    </lineage>
</organism>
<proteinExistence type="predicted"/>
<sequence length="267" mass="29860">MDTTTFLHTHRVFTLDEAVRALDPAGGRKGALERLKYAASRGKLKKLARGVYATVPPGVDPKKFQPDRFLAAAALRPDAIFSHHSALELLGAAHSEWRLCTAYSARRSQPFNLDGVDLRFLSHPKPLLRRQLTALGTRSVRRLDRELRVTGPERTLIDGFRQPDLVGGLAELVESAAGFSVLELPLLFDILKAHGQKVLWAAVGWFLDSYRATFFVRDEDLALIKKHLPKAPQYLAKDERGGVLVQPWNLIVPAYLARGREPDESQR</sequence>
<protein>
    <submittedName>
        <fullName evidence="1">Transcriptional regulator</fullName>
    </submittedName>
</protein>
<accession>A0A1B4V7T5</accession>
<evidence type="ECO:0000313" key="1">
    <source>
        <dbReference type="EMBL" id="BAU49578.1"/>
    </source>
</evidence>
<dbReference type="EMBL" id="AP014936">
    <property type="protein sequence ID" value="BAU49578.1"/>
    <property type="molecule type" value="Genomic_DNA"/>
</dbReference>
<reference evidence="1 2" key="1">
    <citation type="submission" date="2015-08" db="EMBL/GenBank/DDBJ databases">
        <title>Complete genome sequence of Sulfurifustis variabilis.</title>
        <authorList>
            <person name="Miura A."/>
            <person name="Kojima H."/>
            <person name="Fukui M."/>
        </authorList>
    </citation>
    <scope>NUCLEOTIDE SEQUENCE [LARGE SCALE GENOMIC DNA]</scope>
    <source>
        <strain evidence="2">skN76</strain>
    </source>
</reference>
<dbReference type="RefSeq" id="WP_096461968.1">
    <property type="nucleotide sequence ID" value="NZ_AP014936.1"/>
</dbReference>
<dbReference type="AlphaFoldDB" id="A0A1B4V7T5"/>
<dbReference type="KEGG" id="sva:SVA_3030"/>
<name>A0A1B4V7T5_9GAMM</name>